<accession>A0A1H0RX79</accession>
<gene>
    <name evidence="1" type="ORF">SAMN05192558_108165</name>
</gene>
<protein>
    <submittedName>
        <fullName evidence="1">Uncharacterized protein</fullName>
    </submittedName>
</protein>
<proteinExistence type="predicted"/>
<dbReference type="Proteomes" id="UP000199651">
    <property type="component" value="Unassembled WGS sequence"/>
</dbReference>
<name>A0A1H0RX79_9PSEU</name>
<organism evidence="1 2">
    <name type="scientific">Actinokineospora alba</name>
    <dbReference type="NCBI Taxonomy" id="504798"/>
    <lineage>
        <taxon>Bacteria</taxon>
        <taxon>Bacillati</taxon>
        <taxon>Actinomycetota</taxon>
        <taxon>Actinomycetes</taxon>
        <taxon>Pseudonocardiales</taxon>
        <taxon>Pseudonocardiaceae</taxon>
        <taxon>Actinokineospora</taxon>
    </lineage>
</organism>
<dbReference type="EMBL" id="FNJB01000008">
    <property type="protein sequence ID" value="SDP34033.1"/>
    <property type="molecule type" value="Genomic_DNA"/>
</dbReference>
<dbReference type="STRING" id="504798.SAMN05421871_105176"/>
<dbReference type="AlphaFoldDB" id="A0A1H0RX79"/>
<reference evidence="2" key="1">
    <citation type="submission" date="2016-10" db="EMBL/GenBank/DDBJ databases">
        <authorList>
            <person name="Varghese N."/>
            <person name="Submissions S."/>
        </authorList>
    </citation>
    <scope>NUCLEOTIDE SEQUENCE [LARGE SCALE GENOMIC DNA]</scope>
    <source>
        <strain evidence="2">IBRC-M 10655</strain>
    </source>
</reference>
<evidence type="ECO:0000313" key="1">
    <source>
        <dbReference type="EMBL" id="SDP34033.1"/>
    </source>
</evidence>
<sequence length="41" mass="4759">MSTALIVVLLLLWHPYVLCKLLPGRDIRVRVLEVEVVITRM</sequence>
<keyword evidence="2" id="KW-1185">Reference proteome</keyword>
<evidence type="ECO:0000313" key="2">
    <source>
        <dbReference type="Proteomes" id="UP000199651"/>
    </source>
</evidence>